<name>A0A1N6MZG5_9GAMM</name>
<reference evidence="2" key="1">
    <citation type="submission" date="2016-12" db="EMBL/GenBank/DDBJ databases">
        <authorList>
            <person name="Gaudriault S."/>
        </authorList>
    </citation>
    <scope>NUCLEOTIDE SEQUENCE [LARGE SCALE GENOMIC DNA]</scope>
    <source>
        <strain evidence="2">HGB1681 (deposited as PTA-6826 in the American Type Culture Collection)</strain>
    </source>
</reference>
<evidence type="ECO:0000313" key="1">
    <source>
        <dbReference type="EMBL" id="SIP74197.1"/>
    </source>
</evidence>
<proteinExistence type="predicted"/>
<protein>
    <submittedName>
        <fullName evidence="1">Uncharacterized protein</fullName>
    </submittedName>
</protein>
<dbReference type="AlphaFoldDB" id="A0A1N6MZG5"/>
<gene>
    <name evidence="1" type="ORF">XIS1_560018</name>
</gene>
<organism evidence="1 2">
    <name type="scientific">Xenorhabdus innexi</name>
    <dbReference type="NCBI Taxonomy" id="290109"/>
    <lineage>
        <taxon>Bacteria</taxon>
        <taxon>Pseudomonadati</taxon>
        <taxon>Pseudomonadota</taxon>
        <taxon>Gammaproteobacteria</taxon>
        <taxon>Enterobacterales</taxon>
        <taxon>Morganellaceae</taxon>
        <taxon>Xenorhabdus</taxon>
    </lineage>
</organism>
<sequence length="43" mass="4970">MPIPKPDNGLTLCYLYNDITENETISLYVLFTLTTIRHNILTN</sequence>
<accession>A0A1N6MZG5</accession>
<evidence type="ECO:0000313" key="2">
    <source>
        <dbReference type="Proteomes" id="UP000196435"/>
    </source>
</evidence>
<dbReference type="EMBL" id="FTLG01000199">
    <property type="protein sequence ID" value="SIP74197.1"/>
    <property type="molecule type" value="Genomic_DNA"/>
</dbReference>
<dbReference type="Proteomes" id="UP000196435">
    <property type="component" value="Unassembled WGS sequence"/>
</dbReference>